<dbReference type="RefSeq" id="WP_007502402.1">
    <property type="nucleotide sequence ID" value="NZ_AFCE01000041.1"/>
</dbReference>
<accession>F5L3E2</accession>
<dbReference type="OrthoDB" id="2887352at2"/>
<sequence>MSNKVIIDTNIWAAHEMGYPDAVEYINQLINDEVEFLMPVIVELELLSHFEIEINEEIKKGREGYIALADEIIDITRNIGQLAGEIRRKARLDRGIILIHVENSPIFCSPCTSPNS</sequence>
<evidence type="ECO:0000313" key="5">
    <source>
        <dbReference type="Proteomes" id="UP000825179"/>
    </source>
</evidence>
<dbReference type="eggNOG" id="COG1487">
    <property type="taxonomic scope" value="Bacteria"/>
</dbReference>
<reference evidence="3 5" key="2">
    <citation type="journal article" date="2020" name="Extremophiles">
        <title>Genomic analysis of Caldalkalibacillus thermarum TA2.A1 reveals aerobic alkaliphilic metabolism and evolutionary hallmarks linking alkaliphilic bacteria and plant life.</title>
        <authorList>
            <person name="de Jong S.I."/>
            <person name="van den Broek M.A."/>
            <person name="Merkel A.Y."/>
            <person name="de la Torre Cortes P."/>
            <person name="Kalamorz F."/>
            <person name="Cook G.M."/>
            <person name="van Loosdrecht M.C.M."/>
            <person name="McMillan D.G.G."/>
        </authorList>
    </citation>
    <scope>NUCLEOTIDE SEQUENCE [LARGE SCALE GENOMIC DNA]</scope>
    <source>
        <strain evidence="3 5">TA2.A1</strain>
    </source>
</reference>
<dbReference type="EMBL" id="AFCE01000041">
    <property type="protein sequence ID" value="EGL84137.1"/>
    <property type="molecule type" value="Genomic_DNA"/>
</dbReference>
<name>F5L3E2_CALTT</name>
<protein>
    <recommendedName>
        <fullName evidence="1">PIN domain-containing protein</fullName>
    </recommendedName>
</protein>
<dbReference type="Gene3D" id="3.40.50.1010">
    <property type="entry name" value="5'-nuclease"/>
    <property type="match status" value="1"/>
</dbReference>
<reference evidence="3" key="3">
    <citation type="submission" date="2021-08" db="EMBL/GenBank/DDBJ databases">
        <authorList>
            <person name="de Jong S."/>
            <person name="van den Broek M."/>
            <person name="Merkel A."/>
            <person name="de la Torre Cortes P."/>
            <person name="Kalamorz F."/>
            <person name="Cook G."/>
            <person name="van Loosdrecht M."/>
            <person name="McMillan D."/>
        </authorList>
    </citation>
    <scope>NUCLEOTIDE SEQUENCE</scope>
    <source>
        <strain evidence="3">TA2.A1</strain>
    </source>
</reference>
<evidence type="ECO:0000313" key="2">
    <source>
        <dbReference type="EMBL" id="EGL84137.1"/>
    </source>
</evidence>
<dbReference type="InterPro" id="IPR002716">
    <property type="entry name" value="PIN_dom"/>
</dbReference>
<dbReference type="EMBL" id="CP082237">
    <property type="protein sequence ID" value="QZT34115.1"/>
    <property type="molecule type" value="Genomic_DNA"/>
</dbReference>
<evidence type="ECO:0000259" key="1">
    <source>
        <dbReference type="Pfam" id="PF01850"/>
    </source>
</evidence>
<dbReference type="AlphaFoldDB" id="F5L3E2"/>
<reference evidence="2 4" key="1">
    <citation type="journal article" date="2011" name="J. Bacteriol.">
        <title>Draft genome sequence of the thermoalkaliphilic Caldalkalibacillus thermarum strain TA2.A1.</title>
        <authorList>
            <person name="Kalamorz F."/>
            <person name="Keis S."/>
            <person name="McMillan D.G."/>
            <person name="Olsson K."/>
            <person name="Stanton J.A."/>
            <person name="Stockwell P."/>
            <person name="Black M.A."/>
            <person name="Klingeman D.M."/>
            <person name="Land M.L."/>
            <person name="Han C.S."/>
            <person name="Martin S.L."/>
            <person name="Becher S.A."/>
            <person name="Peddie C.J."/>
            <person name="Morgan H.W."/>
            <person name="Matthies D."/>
            <person name="Preiss L."/>
            <person name="Meier T."/>
            <person name="Brown S.D."/>
            <person name="Cook G.M."/>
        </authorList>
    </citation>
    <scope>NUCLEOTIDE SEQUENCE [LARGE SCALE GENOMIC DNA]</scope>
    <source>
        <strain evidence="2 4">TA2.A1</strain>
    </source>
</reference>
<proteinExistence type="predicted"/>
<keyword evidence="5" id="KW-1185">Reference proteome</keyword>
<feature type="domain" description="PIN" evidence="1">
    <location>
        <begin position="5"/>
        <end position="92"/>
    </location>
</feature>
<dbReference type="SUPFAM" id="SSF88723">
    <property type="entry name" value="PIN domain-like"/>
    <property type="match status" value="1"/>
</dbReference>
<evidence type="ECO:0000313" key="4">
    <source>
        <dbReference type="Proteomes" id="UP000010716"/>
    </source>
</evidence>
<evidence type="ECO:0000313" key="3">
    <source>
        <dbReference type="EMBL" id="QZT34115.1"/>
    </source>
</evidence>
<dbReference type="Proteomes" id="UP000825179">
    <property type="component" value="Chromosome"/>
</dbReference>
<dbReference type="KEGG" id="cthu:HUR95_01435"/>
<dbReference type="Pfam" id="PF01850">
    <property type="entry name" value="PIN"/>
    <property type="match status" value="1"/>
</dbReference>
<dbReference type="InterPro" id="IPR029060">
    <property type="entry name" value="PIN-like_dom_sf"/>
</dbReference>
<gene>
    <name evidence="2" type="ORF">CathTA2_0303</name>
    <name evidence="3" type="ORF">HUR95_01435</name>
</gene>
<dbReference type="Proteomes" id="UP000010716">
    <property type="component" value="Unassembled WGS sequence"/>
</dbReference>
<organism evidence="2 4">
    <name type="scientific">Caldalkalibacillus thermarum (strain TA2.A1)</name>
    <dbReference type="NCBI Taxonomy" id="986075"/>
    <lineage>
        <taxon>Bacteria</taxon>
        <taxon>Bacillati</taxon>
        <taxon>Bacillota</taxon>
        <taxon>Bacilli</taxon>
        <taxon>Bacillales</taxon>
        <taxon>Bacillaceae</taxon>
        <taxon>Caldalkalibacillus</taxon>
    </lineage>
</organism>